<evidence type="ECO:0000259" key="11">
    <source>
        <dbReference type="PROSITE" id="PS50928"/>
    </source>
</evidence>
<dbReference type="GO" id="GO:0006865">
    <property type="term" value="P:amino acid transport"/>
    <property type="evidence" value="ECO:0007669"/>
    <property type="project" value="UniProtKB-KW"/>
</dbReference>
<dbReference type="Proteomes" id="UP000033588">
    <property type="component" value="Unassembled WGS sequence"/>
</dbReference>
<dbReference type="PROSITE" id="PS50928">
    <property type="entry name" value="ABC_TM1"/>
    <property type="match status" value="1"/>
</dbReference>
<dbReference type="EMBL" id="LACC01000023">
    <property type="protein sequence ID" value="KJZ43831.1"/>
    <property type="molecule type" value="Genomic_DNA"/>
</dbReference>
<organism evidence="12 13">
    <name type="scientific">Pseudomonas fluorescens</name>
    <dbReference type="NCBI Taxonomy" id="294"/>
    <lineage>
        <taxon>Bacteria</taxon>
        <taxon>Pseudomonadati</taxon>
        <taxon>Pseudomonadota</taxon>
        <taxon>Gammaproteobacteria</taxon>
        <taxon>Pseudomonadales</taxon>
        <taxon>Pseudomonadaceae</taxon>
        <taxon>Pseudomonas</taxon>
    </lineage>
</organism>
<dbReference type="Pfam" id="PF00528">
    <property type="entry name" value="BPD_transp_1"/>
    <property type="match status" value="1"/>
</dbReference>
<comment type="subcellular location">
    <subcellularLocation>
        <location evidence="1">Cell inner membrane</location>
        <topology evidence="1">Multi-pass membrane protein</topology>
    </subcellularLocation>
    <subcellularLocation>
        <location evidence="10">Cell membrane</location>
        <topology evidence="10">Multi-pass membrane protein</topology>
    </subcellularLocation>
</comment>
<keyword evidence="4" id="KW-1003">Cell membrane</keyword>
<evidence type="ECO:0000256" key="9">
    <source>
        <dbReference type="ARBA" id="ARBA00023136"/>
    </source>
</evidence>
<feature type="transmembrane region" description="Helical" evidence="10">
    <location>
        <begin position="201"/>
        <end position="222"/>
    </location>
</feature>
<dbReference type="GO" id="GO:0022857">
    <property type="term" value="F:transmembrane transporter activity"/>
    <property type="evidence" value="ECO:0007669"/>
    <property type="project" value="InterPro"/>
</dbReference>
<evidence type="ECO:0000256" key="4">
    <source>
        <dbReference type="ARBA" id="ARBA00022475"/>
    </source>
</evidence>
<keyword evidence="3 10" id="KW-0813">Transport</keyword>
<evidence type="ECO:0000256" key="1">
    <source>
        <dbReference type="ARBA" id="ARBA00004429"/>
    </source>
</evidence>
<evidence type="ECO:0000256" key="2">
    <source>
        <dbReference type="ARBA" id="ARBA00010072"/>
    </source>
</evidence>
<feature type="transmembrane region" description="Helical" evidence="10">
    <location>
        <begin position="27"/>
        <end position="47"/>
    </location>
</feature>
<feature type="transmembrane region" description="Helical" evidence="10">
    <location>
        <begin position="100"/>
        <end position="117"/>
    </location>
</feature>
<dbReference type="PANTHER" id="PTHR30133:SF2">
    <property type="entry name" value="ARGININE ABC TRANSPORTER PERMEASE PROTEIN ARTQ"/>
    <property type="match status" value="1"/>
</dbReference>
<evidence type="ECO:0000256" key="7">
    <source>
        <dbReference type="ARBA" id="ARBA00022970"/>
    </source>
</evidence>
<accession>A0A0F4THA5</accession>
<proteinExistence type="inferred from homology"/>
<dbReference type="InterPro" id="IPR010065">
    <property type="entry name" value="AA_ABC_transptr_permease_3TM"/>
</dbReference>
<evidence type="ECO:0000256" key="8">
    <source>
        <dbReference type="ARBA" id="ARBA00022989"/>
    </source>
</evidence>
<evidence type="ECO:0000256" key="6">
    <source>
        <dbReference type="ARBA" id="ARBA00022692"/>
    </source>
</evidence>
<dbReference type="Gene3D" id="1.10.3720.10">
    <property type="entry name" value="MetI-like"/>
    <property type="match status" value="1"/>
</dbReference>
<keyword evidence="5" id="KW-0997">Cell inner membrane</keyword>
<keyword evidence="8 10" id="KW-1133">Transmembrane helix</keyword>
<dbReference type="SUPFAM" id="SSF161098">
    <property type="entry name" value="MetI-like"/>
    <property type="match status" value="1"/>
</dbReference>
<evidence type="ECO:0000256" key="3">
    <source>
        <dbReference type="ARBA" id="ARBA00022448"/>
    </source>
</evidence>
<keyword evidence="6 10" id="KW-0812">Transmembrane</keyword>
<evidence type="ECO:0000256" key="10">
    <source>
        <dbReference type="RuleBase" id="RU363032"/>
    </source>
</evidence>
<dbReference type="GO" id="GO:0043190">
    <property type="term" value="C:ATP-binding cassette (ABC) transporter complex"/>
    <property type="evidence" value="ECO:0007669"/>
    <property type="project" value="InterPro"/>
</dbReference>
<dbReference type="PATRIC" id="fig|294.132.peg.2858"/>
<keyword evidence="7" id="KW-0029">Amino-acid transport</keyword>
<dbReference type="OrthoDB" id="9815029at2"/>
<evidence type="ECO:0000313" key="13">
    <source>
        <dbReference type="Proteomes" id="UP000033588"/>
    </source>
</evidence>
<evidence type="ECO:0000313" key="12">
    <source>
        <dbReference type="EMBL" id="KJZ43831.1"/>
    </source>
</evidence>
<comment type="caution">
    <text evidence="12">The sequence shown here is derived from an EMBL/GenBank/DDBJ whole genome shotgun (WGS) entry which is preliminary data.</text>
</comment>
<protein>
    <submittedName>
        <fullName evidence="12">ABC transporter permease</fullName>
    </submittedName>
</protein>
<comment type="similarity">
    <text evidence="2">Belongs to the binding-protein-dependent transport system permease family. HisMQ subfamily.</text>
</comment>
<gene>
    <name evidence="12" type="ORF">VC35_18420</name>
</gene>
<dbReference type="PANTHER" id="PTHR30133">
    <property type="entry name" value="CATIONIC AMINO ACID TRANSPORTER, MEMBRANE COMPONENT"/>
    <property type="match status" value="1"/>
</dbReference>
<evidence type="ECO:0000256" key="5">
    <source>
        <dbReference type="ARBA" id="ARBA00022519"/>
    </source>
</evidence>
<reference evidence="12 13" key="1">
    <citation type="submission" date="2015-03" db="EMBL/GenBank/DDBJ databases">
        <title>Comparative genomics of Pseudomonas insights into diversity of traits involved in vanlence and defense.</title>
        <authorList>
            <person name="Qin Y."/>
        </authorList>
    </citation>
    <scope>NUCLEOTIDE SEQUENCE [LARGE SCALE GENOMIC DNA]</scope>
    <source>
        <strain evidence="12 13">C8</strain>
    </source>
</reference>
<keyword evidence="9 10" id="KW-0472">Membrane</keyword>
<dbReference type="AlphaFoldDB" id="A0A0F4THA5"/>
<sequence>MTLSDISRLFFSDGWLQALAQGMVKTLGISLGAFVLGLAIGLVVAMAKLKGPRWLVVCANCYTTLYRAVPELLLILLLYYAGADLINLTLAAFGQPSVEINGFMAAVVVLGIVQGAYSGEIIRGAIESIPHGQIEAARAYGISHSLLVRRVILPCMLPFAIAGLSNLWLVLVKESALISVVGYSELLTAGRQAAASTKHYLLFYLAVAAFYYLITLVSSSVFRRVEVRFERWMPRHA</sequence>
<dbReference type="NCBIfam" id="TIGR01726">
    <property type="entry name" value="HEQRo_perm_3TM"/>
    <property type="match status" value="1"/>
</dbReference>
<feature type="domain" description="ABC transmembrane type-1" evidence="11">
    <location>
        <begin position="23"/>
        <end position="222"/>
    </location>
</feature>
<name>A0A0F4THA5_PSEFL</name>
<dbReference type="RefSeq" id="WP_046041851.1">
    <property type="nucleotide sequence ID" value="NZ_LACC01000023.1"/>
</dbReference>
<dbReference type="InterPro" id="IPR000515">
    <property type="entry name" value="MetI-like"/>
</dbReference>
<feature type="transmembrane region" description="Helical" evidence="10">
    <location>
        <begin position="151"/>
        <end position="171"/>
    </location>
</feature>
<dbReference type="InterPro" id="IPR035906">
    <property type="entry name" value="MetI-like_sf"/>
</dbReference>
<dbReference type="InterPro" id="IPR051613">
    <property type="entry name" value="ABC_transp_permease_HisMQ"/>
</dbReference>
<dbReference type="CDD" id="cd06261">
    <property type="entry name" value="TM_PBP2"/>
    <property type="match status" value="1"/>
</dbReference>